<dbReference type="CTD" id="9953166"/>
<dbReference type="KEGG" id="loa:LOAG_15674"/>
<evidence type="ECO:0000313" key="1">
    <source>
        <dbReference type="EMBL" id="EFO12858.1"/>
    </source>
</evidence>
<gene>
    <name evidence="1" type="ORF">LOAG_15674</name>
</gene>
<name>A0A1S0TFC7_LOALO</name>
<reference evidence="1" key="1">
    <citation type="submission" date="2012-04" db="EMBL/GenBank/DDBJ databases">
        <title>The Genome Sequence of Loa loa.</title>
        <authorList>
            <consortium name="The Broad Institute Genome Sequencing Platform"/>
            <consortium name="Broad Institute Genome Sequencing Center for Infectious Disease"/>
            <person name="Nutman T.B."/>
            <person name="Fink D.L."/>
            <person name="Russ C."/>
            <person name="Young S."/>
            <person name="Zeng Q."/>
            <person name="Gargeya S."/>
            <person name="Alvarado L."/>
            <person name="Berlin A."/>
            <person name="Chapman S.B."/>
            <person name="Chen Z."/>
            <person name="Freedman E."/>
            <person name="Gellesch M."/>
            <person name="Goldberg J."/>
            <person name="Griggs A."/>
            <person name="Gujja S."/>
            <person name="Heilman E.R."/>
            <person name="Heiman D."/>
            <person name="Howarth C."/>
            <person name="Mehta T."/>
            <person name="Neiman D."/>
            <person name="Pearson M."/>
            <person name="Roberts A."/>
            <person name="Saif S."/>
            <person name="Shea T."/>
            <person name="Shenoy N."/>
            <person name="Sisk P."/>
            <person name="Stolte C."/>
            <person name="Sykes S."/>
            <person name="White J."/>
            <person name="Yandava C."/>
            <person name="Haas B."/>
            <person name="Henn M.R."/>
            <person name="Nusbaum C."/>
            <person name="Birren B."/>
        </authorList>
    </citation>
    <scope>NUCLEOTIDE SEQUENCE [LARGE SCALE GENOMIC DNA]</scope>
</reference>
<accession>A0A1S0TFC7</accession>
<proteinExistence type="predicted"/>
<dbReference type="EMBL" id="JH712764">
    <property type="protein sequence ID" value="EFO12858.1"/>
    <property type="molecule type" value="Genomic_DNA"/>
</dbReference>
<dbReference type="RefSeq" id="XP_003151211.1">
    <property type="nucleotide sequence ID" value="XM_003151163.1"/>
</dbReference>
<dbReference type="GeneID" id="9953166"/>
<dbReference type="AlphaFoldDB" id="A0A1S0TFC7"/>
<sequence>MLDKLTLTTAATIQSGNTYSDIALNEIEQKHESTKISPINEITNTFLGSSSSTMFTNLHTIVSGSNITSTIYTDSSSTGNTITDALPFTSTTNEIIHQPV</sequence>
<organism evidence="1">
    <name type="scientific">Loa loa</name>
    <name type="common">Eye worm</name>
    <name type="synonym">Filaria loa</name>
    <dbReference type="NCBI Taxonomy" id="7209"/>
    <lineage>
        <taxon>Eukaryota</taxon>
        <taxon>Metazoa</taxon>
        <taxon>Ecdysozoa</taxon>
        <taxon>Nematoda</taxon>
        <taxon>Chromadorea</taxon>
        <taxon>Rhabditida</taxon>
        <taxon>Spirurina</taxon>
        <taxon>Spiruromorpha</taxon>
        <taxon>Filarioidea</taxon>
        <taxon>Onchocercidae</taxon>
        <taxon>Loa</taxon>
    </lineage>
</organism>
<protein>
    <submittedName>
        <fullName evidence="1">Uncharacterized protein</fullName>
    </submittedName>
</protein>
<dbReference type="InParanoid" id="A0A1S0TFC7"/>